<reference evidence="2 3" key="1">
    <citation type="submission" date="2019-08" db="EMBL/GenBank/DDBJ databases">
        <authorList>
            <person name="Peeters C."/>
        </authorList>
    </citation>
    <scope>NUCLEOTIDE SEQUENCE [LARGE SCALE GENOMIC DNA]</scope>
    <source>
        <strain evidence="2 3">LMG 31011</strain>
    </source>
</reference>
<name>A0A5E4S1W7_9BURK</name>
<sequence>MPGMSQTELSSSAAGPSDARMVEHAAGSVAAPGASLPVAEAADQHADGHAAEHAADAMIERRYPSDIDRLREVVGTDVLPHYRDEQAIVASEQASEQWPHLVAVANARAGAASASPLSRSSKHSSRTS</sequence>
<feature type="compositionally biased region" description="Low complexity" evidence="1">
    <location>
        <begin position="109"/>
        <end position="119"/>
    </location>
</feature>
<feature type="region of interest" description="Disordered" evidence="1">
    <location>
        <begin position="109"/>
        <end position="128"/>
    </location>
</feature>
<evidence type="ECO:0000313" key="3">
    <source>
        <dbReference type="Proteomes" id="UP000366819"/>
    </source>
</evidence>
<evidence type="ECO:0000313" key="2">
    <source>
        <dbReference type="EMBL" id="VVD69153.1"/>
    </source>
</evidence>
<dbReference type="EMBL" id="CABPSN010000001">
    <property type="protein sequence ID" value="VVD69153.1"/>
    <property type="molecule type" value="Genomic_DNA"/>
</dbReference>
<protein>
    <submittedName>
        <fullName evidence="2">Uncharacterized protein</fullName>
    </submittedName>
</protein>
<feature type="compositionally biased region" description="Basic and acidic residues" evidence="1">
    <location>
        <begin position="42"/>
        <end position="57"/>
    </location>
</feature>
<evidence type="ECO:0000256" key="1">
    <source>
        <dbReference type="SAM" id="MobiDB-lite"/>
    </source>
</evidence>
<feature type="compositionally biased region" description="Polar residues" evidence="1">
    <location>
        <begin position="1"/>
        <end position="14"/>
    </location>
</feature>
<accession>A0A5E4S1W7</accession>
<dbReference type="Proteomes" id="UP000366819">
    <property type="component" value="Unassembled WGS sequence"/>
</dbReference>
<feature type="region of interest" description="Disordered" evidence="1">
    <location>
        <begin position="1"/>
        <end position="57"/>
    </location>
</feature>
<dbReference type="AlphaFoldDB" id="A0A5E4S1W7"/>
<proteinExistence type="predicted"/>
<gene>
    <name evidence="2" type="ORF">PAQ31011_00507</name>
</gene>
<organism evidence="2 3">
    <name type="scientific">Pandoraea aquatica</name>
    <dbReference type="NCBI Taxonomy" id="2508290"/>
    <lineage>
        <taxon>Bacteria</taxon>
        <taxon>Pseudomonadati</taxon>
        <taxon>Pseudomonadota</taxon>
        <taxon>Betaproteobacteria</taxon>
        <taxon>Burkholderiales</taxon>
        <taxon>Burkholderiaceae</taxon>
        <taxon>Pandoraea</taxon>
    </lineage>
</organism>
<keyword evidence="3" id="KW-1185">Reference proteome</keyword>